<comment type="similarity">
    <text evidence="2">Belongs to the major facilitator superfamily. TCR/Tet family.</text>
</comment>
<sequence length="401" mass="43936">MSKTVKKAIFILIFSEFLVCLGISIVIPVMPFLRNELHLSAFDMGIMSALFAFAQFVASPIIGRISDRIGRKPILVLGLFLFVISQFLFAITNNLILFDVSRVIGGIAAAMSVPTEMALAADITTKKYRARVIGWLSAAFSGGLILGPGLGGLLANFDYKLPFWTAGVLGAISMVAMYFMLPKELENQSAVEQEKVAASAKGVEEPQKSIWEILGKPGIILFVLIFISSFGLQGFESIYSLFVNQVHHFSLSNIAIVLTINGALSLFLQVALFDWLVAKFTEKNLIRYSFLISLIGTIWILFAQSKTGVILATLLVFEAFDLIRPAITTMLTKLSPKNQGFINGLNMSLTSVGNVVGPLVSGALLDWHSSYPYMVVAVFLAISFFFTFMLREQKGADVILK</sequence>
<keyword evidence="5 7" id="KW-1133">Transmembrane helix</keyword>
<feature type="transmembrane region" description="Helical" evidence="7">
    <location>
        <begin position="285"/>
        <end position="303"/>
    </location>
</feature>
<dbReference type="Gene3D" id="1.20.1250.20">
    <property type="entry name" value="MFS general substrate transporter like domains"/>
    <property type="match status" value="1"/>
</dbReference>
<dbReference type="PROSITE" id="PS00216">
    <property type="entry name" value="SUGAR_TRANSPORT_1"/>
    <property type="match status" value="1"/>
</dbReference>
<dbReference type="OrthoDB" id="9793283at2"/>
<gene>
    <name evidence="9" type="ORF">LFYK43_01760</name>
</gene>
<dbReference type="InterPro" id="IPR001958">
    <property type="entry name" value="Tet-R_TetA/multi-R_MdtG-like"/>
</dbReference>
<dbReference type="Pfam" id="PF07690">
    <property type="entry name" value="MFS_1"/>
    <property type="match status" value="1"/>
</dbReference>
<feature type="transmembrane region" description="Helical" evidence="7">
    <location>
        <begin position="344"/>
        <end position="365"/>
    </location>
</feature>
<feature type="transmembrane region" description="Helical" evidence="7">
    <location>
        <begin position="254"/>
        <end position="273"/>
    </location>
</feature>
<dbReference type="InterPro" id="IPR020846">
    <property type="entry name" value="MFS_dom"/>
</dbReference>
<feature type="transmembrane region" description="Helical" evidence="7">
    <location>
        <begin position="371"/>
        <end position="390"/>
    </location>
</feature>
<feature type="transmembrane region" description="Helical" evidence="7">
    <location>
        <begin position="9"/>
        <end position="33"/>
    </location>
</feature>
<evidence type="ECO:0000256" key="2">
    <source>
        <dbReference type="ARBA" id="ARBA00007520"/>
    </source>
</evidence>
<dbReference type="SUPFAM" id="SSF103473">
    <property type="entry name" value="MFS general substrate transporter"/>
    <property type="match status" value="1"/>
</dbReference>
<accession>A0A401IQA1</accession>
<dbReference type="GO" id="GO:0005886">
    <property type="term" value="C:plasma membrane"/>
    <property type="evidence" value="ECO:0007669"/>
    <property type="project" value="UniProtKB-SubCell"/>
</dbReference>
<organism evidence="9 10">
    <name type="scientific">Ligilactobacillus salitolerans</name>
    <dbReference type="NCBI Taxonomy" id="1808352"/>
    <lineage>
        <taxon>Bacteria</taxon>
        <taxon>Bacillati</taxon>
        <taxon>Bacillota</taxon>
        <taxon>Bacilli</taxon>
        <taxon>Lactobacillales</taxon>
        <taxon>Lactobacillaceae</taxon>
        <taxon>Ligilactobacillus</taxon>
    </lineage>
</organism>
<dbReference type="PANTHER" id="PTHR23504:SF115">
    <property type="entry name" value="MULTIDRUG RESISTANCE PROTEIN 2"/>
    <property type="match status" value="1"/>
</dbReference>
<dbReference type="PRINTS" id="PR01035">
    <property type="entry name" value="TCRTETA"/>
</dbReference>
<comment type="subcellular location">
    <subcellularLocation>
        <location evidence="1">Cell membrane</location>
        <topology evidence="1">Multi-pass membrane protein</topology>
    </subcellularLocation>
</comment>
<feature type="transmembrane region" description="Helical" evidence="7">
    <location>
        <begin position="161"/>
        <end position="181"/>
    </location>
</feature>
<dbReference type="Proteomes" id="UP000286848">
    <property type="component" value="Unassembled WGS sequence"/>
</dbReference>
<feature type="transmembrane region" description="Helical" evidence="7">
    <location>
        <begin position="74"/>
        <end position="97"/>
    </location>
</feature>
<evidence type="ECO:0000313" key="9">
    <source>
        <dbReference type="EMBL" id="GBG93717.1"/>
    </source>
</evidence>
<evidence type="ECO:0000256" key="1">
    <source>
        <dbReference type="ARBA" id="ARBA00004651"/>
    </source>
</evidence>
<dbReference type="InterPro" id="IPR005829">
    <property type="entry name" value="Sugar_transporter_CS"/>
</dbReference>
<keyword evidence="6 7" id="KW-0472">Membrane</keyword>
<dbReference type="InterPro" id="IPR011701">
    <property type="entry name" value="MFS"/>
</dbReference>
<name>A0A401IQA1_9LACO</name>
<feature type="transmembrane region" description="Helical" evidence="7">
    <location>
        <begin position="309"/>
        <end position="332"/>
    </location>
</feature>
<reference evidence="9 10" key="1">
    <citation type="journal article" date="2019" name="Int. J. Syst. Evol. Microbiol.">
        <title>Lactobacillus salitolerans sp. nov., a novel lactic acid bacterium isolated from spent mushroom substrates.</title>
        <authorList>
            <person name="Tohno M."/>
            <person name="Tanizawa Y."/>
            <person name="Kojima Y."/>
            <person name="Sakamoto M."/>
            <person name="Nakamura Y."/>
            <person name="Ohkuma M."/>
            <person name="Kobayashi H."/>
        </authorList>
    </citation>
    <scope>NUCLEOTIDE SEQUENCE [LARGE SCALE GENOMIC DNA]</scope>
    <source>
        <strain evidence="9 10">YK43</strain>
    </source>
</reference>
<dbReference type="GO" id="GO:0022857">
    <property type="term" value="F:transmembrane transporter activity"/>
    <property type="evidence" value="ECO:0007669"/>
    <property type="project" value="InterPro"/>
</dbReference>
<dbReference type="PANTHER" id="PTHR23504">
    <property type="entry name" value="MAJOR FACILITATOR SUPERFAMILY DOMAIN-CONTAINING PROTEIN 10"/>
    <property type="match status" value="1"/>
</dbReference>
<dbReference type="EMBL" id="BFFP01000002">
    <property type="protein sequence ID" value="GBG93717.1"/>
    <property type="molecule type" value="Genomic_DNA"/>
</dbReference>
<protein>
    <submittedName>
        <fullName evidence="9">Major facilitator superfamily transporter</fullName>
    </submittedName>
</protein>
<evidence type="ECO:0000256" key="6">
    <source>
        <dbReference type="ARBA" id="ARBA00023136"/>
    </source>
</evidence>
<evidence type="ECO:0000256" key="5">
    <source>
        <dbReference type="ARBA" id="ARBA00022989"/>
    </source>
</evidence>
<evidence type="ECO:0000256" key="7">
    <source>
        <dbReference type="SAM" id="Phobius"/>
    </source>
</evidence>
<keyword evidence="4 7" id="KW-0812">Transmembrane</keyword>
<comment type="caution">
    <text evidence="9">The sequence shown here is derived from an EMBL/GenBank/DDBJ whole genome shotgun (WGS) entry which is preliminary data.</text>
</comment>
<dbReference type="InterPro" id="IPR036259">
    <property type="entry name" value="MFS_trans_sf"/>
</dbReference>
<evidence type="ECO:0000259" key="8">
    <source>
        <dbReference type="PROSITE" id="PS50850"/>
    </source>
</evidence>
<evidence type="ECO:0000256" key="3">
    <source>
        <dbReference type="ARBA" id="ARBA00022448"/>
    </source>
</evidence>
<evidence type="ECO:0000256" key="4">
    <source>
        <dbReference type="ARBA" id="ARBA00022692"/>
    </source>
</evidence>
<dbReference type="RefSeq" id="WP_124974484.1">
    <property type="nucleotide sequence ID" value="NZ_BFFP01000002.1"/>
</dbReference>
<feature type="transmembrane region" description="Helical" evidence="7">
    <location>
        <begin position="103"/>
        <end position="121"/>
    </location>
</feature>
<feature type="transmembrane region" description="Helical" evidence="7">
    <location>
        <begin position="218"/>
        <end position="242"/>
    </location>
</feature>
<feature type="domain" description="Major facilitator superfamily (MFS) profile" evidence="8">
    <location>
        <begin position="8"/>
        <end position="395"/>
    </location>
</feature>
<keyword evidence="10" id="KW-1185">Reference proteome</keyword>
<keyword evidence="3" id="KW-0813">Transport</keyword>
<dbReference type="CDD" id="cd17325">
    <property type="entry name" value="MFS_MdtG_SLC18_like"/>
    <property type="match status" value="1"/>
</dbReference>
<evidence type="ECO:0000313" key="10">
    <source>
        <dbReference type="Proteomes" id="UP000286848"/>
    </source>
</evidence>
<feature type="transmembrane region" description="Helical" evidence="7">
    <location>
        <begin position="39"/>
        <end position="62"/>
    </location>
</feature>
<proteinExistence type="inferred from homology"/>
<dbReference type="AlphaFoldDB" id="A0A401IQA1"/>
<feature type="transmembrane region" description="Helical" evidence="7">
    <location>
        <begin position="133"/>
        <end position="155"/>
    </location>
</feature>
<dbReference type="PROSITE" id="PS50850">
    <property type="entry name" value="MFS"/>
    <property type="match status" value="1"/>
</dbReference>